<evidence type="ECO:0000256" key="4">
    <source>
        <dbReference type="ARBA" id="ARBA00022989"/>
    </source>
</evidence>
<feature type="transmembrane region" description="Helical" evidence="7">
    <location>
        <begin position="587"/>
        <end position="607"/>
    </location>
</feature>
<keyword evidence="3 7" id="KW-0812">Transmembrane</keyword>
<dbReference type="InterPro" id="IPR043141">
    <property type="entry name" value="Ribosomal_uL10-like_sf"/>
</dbReference>
<evidence type="ECO:0000256" key="1">
    <source>
        <dbReference type="ARBA" id="ARBA00004141"/>
    </source>
</evidence>
<gene>
    <name evidence="8" type="ORF">FHL15_000139</name>
</gene>
<organism evidence="8 9">
    <name type="scientific">Xylaria flabelliformis</name>
    <dbReference type="NCBI Taxonomy" id="2512241"/>
    <lineage>
        <taxon>Eukaryota</taxon>
        <taxon>Fungi</taxon>
        <taxon>Dikarya</taxon>
        <taxon>Ascomycota</taxon>
        <taxon>Pezizomycotina</taxon>
        <taxon>Sordariomycetes</taxon>
        <taxon>Xylariomycetidae</taxon>
        <taxon>Xylariales</taxon>
        <taxon>Xylariaceae</taxon>
        <taxon>Xylaria</taxon>
    </lineage>
</organism>
<dbReference type="GO" id="GO:0016020">
    <property type="term" value="C:membrane"/>
    <property type="evidence" value="ECO:0007669"/>
    <property type="project" value="UniProtKB-SubCell"/>
</dbReference>
<feature type="compositionally biased region" description="Polar residues" evidence="6">
    <location>
        <begin position="430"/>
        <end position="440"/>
    </location>
</feature>
<dbReference type="Gene3D" id="3.30.70.1730">
    <property type="match status" value="1"/>
</dbReference>
<keyword evidence="5 7" id="KW-0472">Membrane</keyword>
<dbReference type="EMBL" id="VFLP01000001">
    <property type="protein sequence ID" value="TRX98797.1"/>
    <property type="molecule type" value="Genomic_DNA"/>
</dbReference>
<accession>A0A553IF34</accession>
<dbReference type="Proteomes" id="UP000319160">
    <property type="component" value="Unassembled WGS sequence"/>
</dbReference>
<keyword evidence="4 7" id="KW-1133">Transmembrane helix</keyword>
<comment type="similarity">
    <text evidence="2">Belongs to the universal ribosomal protein uL10 family.</text>
</comment>
<evidence type="ECO:0000313" key="8">
    <source>
        <dbReference type="EMBL" id="TRX98797.1"/>
    </source>
</evidence>
<evidence type="ECO:0000256" key="6">
    <source>
        <dbReference type="SAM" id="MobiDB-lite"/>
    </source>
</evidence>
<feature type="compositionally biased region" description="Polar residues" evidence="6">
    <location>
        <begin position="461"/>
        <end position="471"/>
    </location>
</feature>
<comment type="subcellular location">
    <subcellularLocation>
        <location evidence="1">Membrane</location>
        <topology evidence="1">Multi-pass membrane protein</topology>
    </subcellularLocation>
</comment>
<feature type="region of interest" description="Disordered" evidence="6">
    <location>
        <begin position="56"/>
        <end position="76"/>
    </location>
</feature>
<evidence type="ECO:0000313" key="9">
    <source>
        <dbReference type="Proteomes" id="UP000319160"/>
    </source>
</evidence>
<name>A0A553IF34_9PEZI</name>
<dbReference type="PANTHER" id="PTHR36460">
    <property type="entry name" value="UPF0132 DOMAIN PROTEIN (AFU_ORTHOLOGUE AFUA_3G10255)"/>
    <property type="match status" value="1"/>
</dbReference>
<evidence type="ECO:0000256" key="2">
    <source>
        <dbReference type="ARBA" id="ARBA00008889"/>
    </source>
</evidence>
<dbReference type="STRING" id="2512241.A0A553IF34"/>
<feature type="transmembrane region" description="Helical" evidence="7">
    <location>
        <begin position="562"/>
        <end position="581"/>
    </location>
</feature>
<evidence type="ECO:0000256" key="5">
    <source>
        <dbReference type="ARBA" id="ARBA00023136"/>
    </source>
</evidence>
<evidence type="ECO:0000256" key="3">
    <source>
        <dbReference type="ARBA" id="ARBA00022692"/>
    </source>
</evidence>
<dbReference type="AlphaFoldDB" id="A0A553IF34"/>
<comment type="caution">
    <text evidence="8">The sequence shown here is derived from an EMBL/GenBank/DDBJ whole genome shotgun (WGS) entry which is preliminary data.</text>
</comment>
<proteinExistence type="inferred from homology"/>
<keyword evidence="9" id="KW-1185">Reference proteome</keyword>
<protein>
    <submittedName>
        <fullName evidence="8">Uncharacterized protein</fullName>
    </submittedName>
</protein>
<feature type="compositionally biased region" description="Polar residues" evidence="6">
    <location>
        <begin position="363"/>
        <end position="388"/>
    </location>
</feature>
<dbReference type="SUPFAM" id="SSF160369">
    <property type="entry name" value="Ribosomal protein L10-like"/>
    <property type="match status" value="1"/>
</dbReference>
<feature type="region of interest" description="Disordered" evidence="6">
    <location>
        <begin position="361"/>
        <end position="492"/>
    </location>
</feature>
<dbReference type="OrthoDB" id="360689at2759"/>
<evidence type="ECO:0000256" key="7">
    <source>
        <dbReference type="SAM" id="Phobius"/>
    </source>
</evidence>
<feature type="transmembrane region" description="Helical" evidence="7">
    <location>
        <begin position="536"/>
        <end position="553"/>
    </location>
</feature>
<dbReference type="PANTHER" id="PTHR36460:SF1">
    <property type="entry name" value="UPF0132 DOMAIN PROTEIN (AFU_ORTHOLOGUE AFUA_3G10255)"/>
    <property type="match status" value="1"/>
</dbReference>
<sequence>MPPRLNCSARSSIGRALQRTTTSAARVPALTVQNVTRLASRHYAIASSPVPLGALRLPDNYIPPTQPPSARRPEQRKAQLLRSYTAMLRSTPLMLFFQHNNLTAVEWAAVRRELRAALAEVPAPPAGLDGTVPVDITSSIEFQVLRTRMFNVACKIVDYFKPEDQVERSNAYTHDLSKTAYESIKSAAVDESSTYGQISPLIIGPVAAVTFPSVSPAHLAAVLKVLSPSPPAFPAPTRKKNPGYYEPIAQSGFQKLILVGGRIEDKAFDLDGVKWVGGIQGGLDGLRAQLVSLLQNAGLGLTTALEGHSKGLWLALEGRRTQLEEESNGGKKEVARIRDLEAEKPTTQLSTFKKSFPHLRAVSHQQLVSPPTTTSGSTRADQANNESQDQVHARVEPLPHFARTAAAVETRRTNARSRHVPPIEMDFAPYQSSPPENNRPFSPPAAEGFASPRASLDRRQSFSPTQRNFAASSPPPLQHPQPQRSWHAGYASEDGLGGVGGGGGGGGGFGLGGGGGGGFVSEFDTSLGLRLDYEAVLAYIGIPPLGAIILLILERKSDYVRFHAWQSSLVFTVMFVIHLLFSWSSFLSWVIVLGDLALIGFLALHAYRDADTLDRFEVPVFGSIASRILDDE</sequence>
<reference evidence="9" key="1">
    <citation type="submission" date="2019-06" db="EMBL/GenBank/DDBJ databases">
        <title>Draft genome sequence of the griseofulvin-producing fungus Xylaria cubensis strain G536.</title>
        <authorList>
            <person name="Mead M.E."/>
            <person name="Raja H.A."/>
            <person name="Steenwyk J.L."/>
            <person name="Knowles S.L."/>
            <person name="Oberlies N.H."/>
            <person name="Rokas A."/>
        </authorList>
    </citation>
    <scope>NUCLEOTIDE SEQUENCE [LARGE SCALE GENOMIC DNA]</scope>
    <source>
        <strain evidence="9">G536</strain>
    </source>
</reference>